<evidence type="ECO:0000313" key="1">
    <source>
        <dbReference type="Proteomes" id="UP000095283"/>
    </source>
</evidence>
<reference evidence="2" key="1">
    <citation type="submission" date="2016-11" db="UniProtKB">
        <authorList>
            <consortium name="WormBaseParasite"/>
        </authorList>
    </citation>
    <scope>IDENTIFICATION</scope>
</reference>
<name>A0A1I7WYZ5_HETBA</name>
<keyword evidence="1" id="KW-1185">Reference proteome</keyword>
<organism evidence="1 2">
    <name type="scientific">Heterorhabditis bacteriophora</name>
    <name type="common">Entomopathogenic nematode worm</name>
    <dbReference type="NCBI Taxonomy" id="37862"/>
    <lineage>
        <taxon>Eukaryota</taxon>
        <taxon>Metazoa</taxon>
        <taxon>Ecdysozoa</taxon>
        <taxon>Nematoda</taxon>
        <taxon>Chromadorea</taxon>
        <taxon>Rhabditida</taxon>
        <taxon>Rhabditina</taxon>
        <taxon>Rhabditomorpha</taxon>
        <taxon>Strongyloidea</taxon>
        <taxon>Heterorhabditidae</taxon>
        <taxon>Heterorhabditis</taxon>
    </lineage>
</organism>
<proteinExistence type="predicted"/>
<dbReference type="WBParaSite" id="Hba_10411">
    <property type="protein sequence ID" value="Hba_10411"/>
    <property type="gene ID" value="Hba_10411"/>
</dbReference>
<accession>A0A1I7WYZ5</accession>
<dbReference type="Proteomes" id="UP000095283">
    <property type="component" value="Unplaced"/>
</dbReference>
<sequence length="54" mass="6262">MGPLQQWLSVGRRQSPKDVCHPPHLQGARLRYEILDTNVELSFHCFTSHFEVIS</sequence>
<evidence type="ECO:0000313" key="2">
    <source>
        <dbReference type="WBParaSite" id="Hba_10411"/>
    </source>
</evidence>
<protein>
    <submittedName>
        <fullName evidence="2">Uncharacterized protein</fullName>
    </submittedName>
</protein>
<dbReference type="AlphaFoldDB" id="A0A1I7WYZ5"/>